<dbReference type="STRING" id="1121942.SAMN02745148_01131"/>
<dbReference type="Pfam" id="PF09585">
    <property type="entry name" value="Lin0512_fam"/>
    <property type="match status" value="1"/>
</dbReference>
<dbReference type="EMBL" id="FQUJ01000004">
    <property type="protein sequence ID" value="SHE77902.1"/>
    <property type="molecule type" value="Genomic_DNA"/>
</dbReference>
<dbReference type="Gene3D" id="3.30.1330.20">
    <property type="entry name" value="Tubulin/FtsZ, C-terminal domain"/>
    <property type="match status" value="1"/>
</dbReference>
<keyword evidence="1" id="KW-0547">Nucleotide-binding</keyword>
<proteinExistence type="predicted"/>
<dbReference type="OrthoDB" id="6165729at2"/>
<gene>
    <name evidence="3" type="ORF">SAMN02745148_01131</name>
</gene>
<evidence type="ECO:0000256" key="2">
    <source>
        <dbReference type="ARBA" id="ARBA00023134"/>
    </source>
</evidence>
<evidence type="ECO:0000313" key="3">
    <source>
        <dbReference type="EMBL" id="SHE77902.1"/>
    </source>
</evidence>
<keyword evidence="2" id="KW-0342">GTP-binding</keyword>
<keyword evidence="4" id="KW-1185">Reference proteome</keyword>
<sequence>MAEQASTEKRVILEMGTGNDLYGGDYTKAASRAIQDALHHSSIVLFKSLGYDHGLMRVQVTIGVQEPDKVDTEALAAELPRGRAEVAAVHGGLNVRDDAQDTTHVIATAAIEAFLPDMAQAWRLSGKR</sequence>
<accession>A0A1M4WAB7</accession>
<dbReference type="PANTHER" id="PTHR34784">
    <property type="entry name" value="50S RIBOSOMAL PROTEIN L34"/>
    <property type="match status" value="1"/>
</dbReference>
<name>A0A1M4WAB7_9GAMM</name>
<dbReference type="GO" id="GO:0005525">
    <property type="term" value="F:GTP binding"/>
    <property type="evidence" value="ECO:0007669"/>
    <property type="project" value="UniProtKB-KW"/>
</dbReference>
<dbReference type="InterPro" id="IPR037103">
    <property type="entry name" value="Tubulin/FtsZ-like_C"/>
</dbReference>
<dbReference type="PANTHER" id="PTHR34784:SF1">
    <property type="entry name" value="50S RIBOSOMAL PROTEIN L34"/>
    <property type="match status" value="1"/>
</dbReference>
<evidence type="ECO:0000256" key="1">
    <source>
        <dbReference type="ARBA" id="ARBA00022741"/>
    </source>
</evidence>
<dbReference type="AlphaFoldDB" id="A0A1M4WAB7"/>
<dbReference type="Proteomes" id="UP000184346">
    <property type="component" value="Unassembled WGS sequence"/>
</dbReference>
<dbReference type="InterPro" id="IPR011719">
    <property type="entry name" value="CHP02058"/>
</dbReference>
<evidence type="ECO:0000313" key="4">
    <source>
        <dbReference type="Proteomes" id="UP000184346"/>
    </source>
</evidence>
<protein>
    <submittedName>
        <fullName evidence="3">Uncharacterized protein</fullName>
    </submittedName>
</protein>
<organism evidence="3 4">
    <name type="scientific">Modicisalibacter ilicicola DSM 19980</name>
    <dbReference type="NCBI Taxonomy" id="1121942"/>
    <lineage>
        <taxon>Bacteria</taxon>
        <taxon>Pseudomonadati</taxon>
        <taxon>Pseudomonadota</taxon>
        <taxon>Gammaproteobacteria</taxon>
        <taxon>Oceanospirillales</taxon>
        <taxon>Halomonadaceae</taxon>
        <taxon>Modicisalibacter</taxon>
    </lineage>
</organism>
<dbReference type="RefSeq" id="WP_072820601.1">
    <property type="nucleotide sequence ID" value="NZ_FQUJ01000004.1"/>
</dbReference>
<reference evidence="3 4" key="1">
    <citation type="submission" date="2016-11" db="EMBL/GenBank/DDBJ databases">
        <authorList>
            <person name="Jaros S."/>
            <person name="Januszkiewicz K."/>
            <person name="Wedrychowicz H."/>
        </authorList>
    </citation>
    <scope>NUCLEOTIDE SEQUENCE [LARGE SCALE GENOMIC DNA]</scope>
    <source>
        <strain evidence="3 4">DSM 19980</strain>
    </source>
</reference>